<evidence type="ECO:0008006" key="3">
    <source>
        <dbReference type="Google" id="ProtNLM"/>
    </source>
</evidence>
<dbReference type="Pfam" id="PF15869">
    <property type="entry name" value="TolB_like"/>
    <property type="match status" value="1"/>
</dbReference>
<dbReference type="EMBL" id="QRZF01000001">
    <property type="protein sequence ID" value="RGV58525.1"/>
    <property type="molecule type" value="Genomic_DNA"/>
</dbReference>
<dbReference type="Proteomes" id="UP000283850">
    <property type="component" value="Unassembled WGS sequence"/>
</dbReference>
<accession>A0A412YMG8</accession>
<gene>
    <name evidence="1" type="ORF">DWW10_00545</name>
</gene>
<dbReference type="InterPro" id="IPR011044">
    <property type="entry name" value="Quino_amine_DH_bsu"/>
</dbReference>
<sequence>MKQIYILFTSLLILFFLLEGCTSKGKLAEQFPPLKELKADSISTPPILLSVTRLFITNNMLVAYQQRSDTMFSFWKLPECSYLFRAGSRGEGPDDFLMLDRTFQEMSSGFKTFEIASNKVKEVAVDSIGSFKVVSAKQLEVDQRGLNRFLFLKNDSYCFVSDKEECEYALLDKDGVVHYFGNYPEGLLEKKEDDLNCFVYNKLTIANPQGDKFAAFYAYIKLCRIYNSKGELLKETMLESSQKDTSEEKTIYYSSYPYADENYIYVLTDKEEGKVLEIWDWEGAPKAHYLLDKPVNCLVKSSTDGKLYAVCQDREDVIYIYSVP</sequence>
<proteinExistence type="predicted"/>
<dbReference type="SUPFAM" id="SSF50969">
    <property type="entry name" value="YVTN repeat-like/Quinoprotein amine dehydrogenase"/>
    <property type="match status" value="1"/>
</dbReference>
<name>A0A412YMG8_9BACE</name>
<evidence type="ECO:0000313" key="2">
    <source>
        <dbReference type="Proteomes" id="UP000283850"/>
    </source>
</evidence>
<evidence type="ECO:0000313" key="1">
    <source>
        <dbReference type="EMBL" id="RGV58525.1"/>
    </source>
</evidence>
<organism evidence="1 2">
    <name type="scientific">Bacteroides intestinalis</name>
    <dbReference type="NCBI Taxonomy" id="329854"/>
    <lineage>
        <taxon>Bacteria</taxon>
        <taxon>Pseudomonadati</taxon>
        <taxon>Bacteroidota</taxon>
        <taxon>Bacteroidia</taxon>
        <taxon>Bacteroidales</taxon>
        <taxon>Bacteroidaceae</taxon>
        <taxon>Bacteroides</taxon>
    </lineage>
</organism>
<reference evidence="1 2" key="1">
    <citation type="submission" date="2018-08" db="EMBL/GenBank/DDBJ databases">
        <title>A genome reference for cultivated species of the human gut microbiota.</title>
        <authorList>
            <person name="Zou Y."/>
            <person name="Xue W."/>
            <person name="Luo G."/>
        </authorList>
    </citation>
    <scope>NUCLEOTIDE SEQUENCE [LARGE SCALE GENOMIC DNA]</scope>
    <source>
        <strain evidence="1 2">AF14-32</strain>
    </source>
</reference>
<protein>
    <recommendedName>
        <fullName evidence="3">6-bladed beta-propeller</fullName>
    </recommendedName>
</protein>
<dbReference type="AlphaFoldDB" id="A0A412YMG8"/>
<comment type="caution">
    <text evidence="1">The sequence shown here is derived from an EMBL/GenBank/DDBJ whole genome shotgun (WGS) entry which is preliminary data.</text>
</comment>